<organism evidence="1 2">
    <name type="scientific">Umbelopsis vinacea</name>
    <dbReference type="NCBI Taxonomy" id="44442"/>
    <lineage>
        <taxon>Eukaryota</taxon>
        <taxon>Fungi</taxon>
        <taxon>Fungi incertae sedis</taxon>
        <taxon>Mucoromycota</taxon>
        <taxon>Mucoromycotina</taxon>
        <taxon>Umbelopsidomycetes</taxon>
        <taxon>Umbelopsidales</taxon>
        <taxon>Umbelopsidaceae</taxon>
        <taxon>Umbelopsis</taxon>
    </lineage>
</organism>
<reference evidence="1" key="1">
    <citation type="submission" date="2020-12" db="EMBL/GenBank/DDBJ databases">
        <title>Metabolic potential, ecology and presence of endohyphal bacteria is reflected in genomic diversity of Mucoromycotina.</title>
        <authorList>
            <person name="Muszewska A."/>
            <person name="Okrasinska A."/>
            <person name="Steczkiewicz K."/>
            <person name="Drgas O."/>
            <person name="Orlowska M."/>
            <person name="Perlinska-Lenart U."/>
            <person name="Aleksandrzak-Piekarczyk T."/>
            <person name="Szatraj K."/>
            <person name="Zielenkiewicz U."/>
            <person name="Pilsyk S."/>
            <person name="Malc E."/>
            <person name="Mieczkowski P."/>
            <person name="Kruszewska J.S."/>
            <person name="Biernat P."/>
            <person name="Pawlowska J."/>
        </authorList>
    </citation>
    <scope>NUCLEOTIDE SEQUENCE</scope>
    <source>
        <strain evidence="1">WA0000051536</strain>
    </source>
</reference>
<keyword evidence="2" id="KW-1185">Reference proteome</keyword>
<gene>
    <name evidence="1" type="ORF">INT44_002052</name>
</gene>
<dbReference type="OrthoDB" id="66620at2759"/>
<accession>A0A8H7Q348</accession>
<protein>
    <submittedName>
        <fullName evidence="1">Uncharacterized protein</fullName>
    </submittedName>
</protein>
<evidence type="ECO:0000313" key="2">
    <source>
        <dbReference type="Proteomes" id="UP000612746"/>
    </source>
</evidence>
<dbReference type="Proteomes" id="UP000612746">
    <property type="component" value="Unassembled WGS sequence"/>
</dbReference>
<name>A0A8H7Q348_9FUNG</name>
<evidence type="ECO:0000313" key="1">
    <source>
        <dbReference type="EMBL" id="KAG2185262.1"/>
    </source>
</evidence>
<comment type="caution">
    <text evidence="1">The sequence shown here is derived from an EMBL/GenBank/DDBJ whole genome shotgun (WGS) entry which is preliminary data.</text>
</comment>
<sequence length="184" mass="20799">EKTSFLCTSRTVLFVHRALIVTSRKINAPTEVLARIRDYVAVQRAGAAKIALSRCVAHWEHQKDNRGREIVAIVIQGKDLFFLACAFHFILNYVSASWGGVNCNVCLSNNSCTGLKGNNATCITTGIGLKSMNAWCDTTNIPWIDNTHVSLQCEWEKNECVFQFWKDSEEQFYCHLTECEQESK</sequence>
<proteinExistence type="predicted"/>
<dbReference type="AlphaFoldDB" id="A0A8H7Q348"/>
<feature type="non-terminal residue" evidence="1">
    <location>
        <position position="1"/>
    </location>
</feature>
<dbReference type="EMBL" id="JAEPRA010000005">
    <property type="protein sequence ID" value="KAG2185262.1"/>
    <property type="molecule type" value="Genomic_DNA"/>
</dbReference>